<dbReference type="Proteomes" id="UP000308760">
    <property type="component" value="Unassembled WGS sequence"/>
</dbReference>
<dbReference type="AlphaFoldDB" id="A0A4S8QL13"/>
<proteinExistence type="predicted"/>
<evidence type="ECO:0000313" key="1">
    <source>
        <dbReference type="EMBL" id="THV41414.1"/>
    </source>
</evidence>
<sequence>MVEVRTRELVLESFPEIGENVWCATIEEWKTSTQDFNYRDDTPYTPTEDWSEITNCPITYGADESTLKSIRDEASQDSSYRFNKSSETLSRLLYPDALLDVTNSLDRIIEFKASFDEFIEEQEGSSFEKISALFVGENEEEQWEGGADNEKAFLAFGHTRETARTQRTILREIVQVTTAEFSIQAETRNSLGAKLSKLAEELIEVQKGHGFILENLYIGATAFTPLGYLDGAMSIIENFGLDDGGEWNSNWFSDFKGKYLENEYSVGLDSDTFESLATKLQDCLDKTETALTDGRAEIVTLAEEINSDYSGLTQGEVY</sequence>
<dbReference type="EMBL" id="STGY01000044">
    <property type="protein sequence ID" value="THV41414.1"/>
    <property type="molecule type" value="Genomic_DNA"/>
</dbReference>
<accession>A0A4S8QL13</accession>
<comment type="caution">
    <text evidence="1">The sequence shown here is derived from an EMBL/GenBank/DDBJ whole genome shotgun (WGS) entry which is preliminary data.</text>
</comment>
<reference evidence="2" key="1">
    <citation type="submission" date="2019-04" db="EMBL/GenBank/DDBJ databases">
        <title>Nocardioides xinjiangensis sp. nov.</title>
        <authorList>
            <person name="Liu S."/>
        </authorList>
    </citation>
    <scope>NUCLEOTIDE SEQUENCE [LARGE SCALE GENOMIC DNA]</scope>
    <source>
        <strain evidence="2">18</strain>
    </source>
</reference>
<organism evidence="1 2">
    <name type="scientific">Glycomyces buryatensis</name>
    <dbReference type="NCBI Taxonomy" id="2570927"/>
    <lineage>
        <taxon>Bacteria</taxon>
        <taxon>Bacillati</taxon>
        <taxon>Actinomycetota</taxon>
        <taxon>Actinomycetes</taxon>
        <taxon>Glycomycetales</taxon>
        <taxon>Glycomycetaceae</taxon>
        <taxon>Glycomyces</taxon>
    </lineage>
</organism>
<reference evidence="1 2" key="2">
    <citation type="submission" date="2019-05" db="EMBL/GenBank/DDBJ databases">
        <title>Glycomyces buryatensis sp. nov.</title>
        <authorList>
            <person name="Nikitina E."/>
        </authorList>
    </citation>
    <scope>NUCLEOTIDE SEQUENCE [LARGE SCALE GENOMIC DNA]</scope>
    <source>
        <strain evidence="1 2">18</strain>
    </source>
</reference>
<dbReference type="OrthoDB" id="5175992at2"/>
<name>A0A4S8QL13_9ACTN</name>
<keyword evidence="2" id="KW-1185">Reference proteome</keyword>
<gene>
    <name evidence="1" type="ORF">FAB82_11480</name>
</gene>
<dbReference type="RefSeq" id="WP_136534684.1">
    <property type="nucleotide sequence ID" value="NZ_STGY01000044.1"/>
</dbReference>
<evidence type="ECO:0000313" key="2">
    <source>
        <dbReference type="Proteomes" id="UP000308760"/>
    </source>
</evidence>
<protein>
    <submittedName>
        <fullName evidence="1">Uncharacterized protein</fullName>
    </submittedName>
</protein>